<evidence type="ECO:0008006" key="5">
    <source>
        <dbReference type="Google" id="ProtNLM"/>
    </source>
</evidence>
<gene>
    <name evidence="3" type="ORF">LX13_001116</name>
</gene>
<proteinExistence type="predicted"/>
<dbReference type="Proteomes" id="UP001206895">
    <property type="component" value="Unassembled WGS sequence"/>
</dbReference>
<reference evidence="3 4" key="1">
    <citation type="submission" date="2022-06" db="EMBL/GenBank/DDBJ databases">
        <title>Genomic Encyclopedia of Archaeal and Bacterial Type Strains, Phase II (KMG-II): from individual species to whole genera.</title>
        <authorList>
            <person name="Goeker M."/>
        </authorList>
    </citation>
    <scope>NUCLEOTIDE SEQUENCE [LARGE SCALE GENOMIC DNA]</scope>
    <source>
        <strain evidence="3 4">DSM 44693</strain>
    </source>
</reference>
<dbReference type="Gene3D" id="3.40.960.10">
    <property type="entry name" value="VSR Endonuclease"/>
    <property type="match status" value="1"/>
</dbReference>
<dbReference type="Pfam" id="PF13338">
    <property type="entry name" value="AbiEi_4"/>
    <property type="match status" value="1"/>
</dbReference>
<evidence type="ECO:0000313" key="3">
    <source>
        <dbReference type="EMBL" id="MCP2175309.1"/>
    </source>
</evidence>
<feature type="domain" description="DUF559" evidence="1">
    <location>
        <begin position="211"/>
        <end position="261"/>
    </location>
</feature>
<sequence length="283" mass="31826">MTSLEQLVARASGVVTRRQLDEIGVGETEIRTLLRHGTLRRLRHGWYATPFADPTAVRAVTAGGVLTCLDALHRHGVWIPEHSRGLHLRPPARGARISSTRACRAFGDVDRARSAVDDVPTAIRHAARCLDHEGFVVVCDSALNSGLVTIDELRTSLATAPQHIHASLDRCDGKAQSGTETMVRLRLRSKNIAVTTQHHVPSVGHVDLLVGDRLVIEVDSVAHHTGVERYESDRTRDRELIRLGYLPLRFTYRQVVHDWASCETTVIDLVRRRRHLWRHHNRR</sequence>
<feature type="domain" description="AbiEi antitoxin N-terminal" evidence="2">
    <location>
        <begin position="4"/>
        <end position="49"/>
    </location>
</feature>
<comment type="caution">
    <text evidence="3">The sequence shown here is derived from an EMBL/GenBank/DDBJ whole genome shotgun (WGS) entry which is preliminary data.</text>
</comment>
<dbReference type="InterPro" id="IPR007569">
    <property type="entry name" value="DUF559"/>
</dbReference>
<dbReference type="EMBL" id="JAMTCJ010000001">
    <property type="protein sequence ID" value="MCP2175309.1"/>
    <property type="molecule type" value="Genomic_DNA"/>
</dbReference>
<accession>A0ABT1HAU4</accession>
<name>A0ABT1HAU4_9NOCA</name>
<evidence type="ECO:0000259" key="2">
    <source>
        <dbReference type="Pfam" id="PF13338"/>
    </source>
</evidence>
<dbReference type="RefSeq" id="WP_253660296.1">
    <property type="nucleotide sequence ID" value="NZ_BAAAJQ010000001.1"/>
</dbReference>
<evidence type="ECO:0000313" key="4">
    <source>
        <dbReference type="Proteomes" id="UP001206895"/>
    </source>
</evidence>
<protein>
    <recommendedName>
        <fullName evidence="5">DUF559 domain-containing protein</fullName>
    </recommendedName>
</protein>
<keyword evidence="4" id="KW-1185">Reference proteome</keyword>
<dbReference type="InterPro" id="IPR025159">
    <property type="entry name" value="AbiEi_N"/>
</dbReference>
<dbReference type="Pfam" id="PF04480">
    <property type="entry name" value="DUF559"/>
    <property type="match status" value="1"/>
</dbReference>
<organism evidence="3 4">
    <name type="scientific">Williamsia maris</name>
    <dbReference type="NCBI Taxonomy" id="72806"/>
    <lineage>
        <taxon>Bacteria</taxon>
        <taxon>Bacillati</taxon>
        <taxon>Actinomycetota</taxon>
        <taxon>Actinomycetes</taxon>
        <taxon>Mycobacteriales</taxon>
        <taxon>Nocardiaceae</taxon>
        <taxon>Williamsia</taxon>
    </lineage>
</organism>
<evidence type="ECO:0000259" key="1">
    <source>
        <dbReference type="Pfam" id="PF04480"/>
    </source>
</evidence>